<dbReference type="InterPro" id="IPR010351">
    <property type="entry name" value="DUF943"/>
</dbReference>
<gene>
    <name evidence="1" type="ORF">F3J40_15035</name>
</gene>
<dbReference type="Proteomes" id="UP001515683">
    <property type="component" value="Unassembled WGS sequence"/>
</dbReference>
<dbReference type="EMBL" id="VWXF01000006">
    <property type="protein sequence ID" value="NIF22911.1"/>
    <property type="molecule type" value="Genomic_DNA"/>
</dbReference>
<dbReference type="Pfam" id="PF06092">
    <property type="entry name" value="DUF943"/>
    <property type="match status" value="1"/>
</dbReference>
<protein>
    <submittedName>
        <fullName evidence="1">DUF943 family protein</fullName>
    </submittedName>
</protein>
<proteinExistence type="predicted"/>
<name>A0ABX0RC36_9GAMM</name>
<sequence length="145" mass="16602">MKRACIPVLVLMIAAILTFGYLEIRSTEIVNVDQNGHTAQIIVDHLPWTDSRRIAWWEANSAKIISKYDIHPENSAYFIFAFGDGYKKEEKADRLCLSNVPAPVNCIEKETLLIVMPAHNQSTLFIIANRVYRQDKNGKIVREEQ</sequence>
<accession>A0ABX0RC36</accession>
<evidence type="ECO:0000313" key="2">
    <source>
        <dbReference type="Proteomes" id="UP001515683"/>
    </source>
</evidence>
<evidence type="ECO:0000313" key="1">
    <source>
        <dbReference type="EMBL" id="NIF22911.1"/>
    </source>
</evidence>
<keyword evidence="2" id="KW-1185">Reference proteome</keyword>
<reference evidence="1 2" key="1">
    <citation type="journal article" date="2019" name="bioRxiv">
        <title>Bacteria contribute to plant secondary compound degradation in a generalist herbivore system.</title>
        <authorList>
            <person name="Francoeur C.B."/>
            <person name="Khadempour L."/>
            <person name="Moreira-Soto R.D."/>
            <person name="Gotting K."/>
            <person name="Book A.J."/>
            <person name="Pinto-Tomas A.A."/>
            <person name="Keefover-Ring K."/>
            <person name="Currie C.R."/>
        </authorList>
    </citation>
    <scope>NUCLEOTIDE SEQUENCE [LARGE SCALE GENOMIC DNA]</scope>
    <source>
        <strain evidence="1">Acro-835</strain>
    </source>
</reference>
<organism evidence="1 2">
    <name type="scientific">Candidatus Pantoea multigeneris</name>
    <dbReference type="NCBI Taxonomy" id="2608357"/>
    <lineage>
        <taxon>Bacteria</taxon>
        <taxon>Pseudomonadati</taxon>
        <taxon>Pseudomonadota</taxon>
        <taxon>Gammaproteobacteria</taxon>
        <taxon>Enterobacterales</taxon>
        <taxon>Erwiniaceae</taxon>
        <taxon>Pantoea</taxon>
    </lineage>
</organism>
<dbReference type="RefSeq" id="WP_167015852.1">
    <property type="nucleotide sequence ID" value="NZ_VWXF01000006.1"/>
</dbReference>
<comment type="caution">
    <text evidence="1">The sequence shown here is derived from an EMBL/GenBank/DDBJ whole genome shotgun (WGS) entry which is preliminary data.</text>
</comment>